<evidence type="ECO:0000313" key="1">
    <source>
        <dbReference type="EMBL" id="OKH15733.1"/>
    </source>
</evidence>
<dbReference type="InterPro" id="IPR021489">
    <property type="entry name" value="DUF3143"/>
</dbReference>
<dbReference type="Proteomes" id="UP000186391">
    <property type="component" value="Unassembled WGS sequence"/>
</dbReference>
<dbReference type="OrthoDB" id="487334at2"/>
<dbReference type="AlphaFoldDB" id="A0A1U7H3N8"/>
<dbReference type="Pfam" id="PF11341">
    <property type="entry name" value="DUF3143"/>
    <property type="match status" value="1"/>
</dbReference>
<reference evidence="1 2" key="1">
    <citation type="submission" date="2016-11" db="EMBL/GenBank/DDBJ databases">
        <title>Draft Genome Sequences of Nine Cyanobacterial Strains from Diverse Habitats.</title>
        <authorList>
            <person name="Zhu T."/>
            <person name="Hou S."/>
            <person name="Lu X."/>
            <person name="Hess W.R."/>
        </authorList>
    </citation>
    <scope>NUCLEOTIDE SEQUENCE [LARGE SCALE GENOMIC DNA]</scope>
    <source>
        <strain evidence="1 2">NIES-592</strain>
    </source>
</reference>
<name>A0A1U7H3N8_9CYAN</name>
<dbReference type="EMBL" id="MRCA01000002">
    <property type="protein sequence ID" value="OKH15733.1"/>
    <property type="molecule type" value="Genomic_DNA"/>
</dbReference>
<organism evidence="1 2">
    <name type="scientific">Fischerella major NIES-592</name>
    <dbReference type="NCBI Taxonomy" id="210994"/>
    <lineage>
        <taxon>Bacteria</taxon>
        <taxon>Bacillati</taxon>
        <taxon>Cyanobacteriota</taxon>
        <taxon>Cyanophyceae</taxon>
        <taxon>Nostocales</taxon>
        <taxon>Hapalosiphonaceae</taxon>
        <taxon>Fischerella</taxon>
    </lineage>
</organism>
<evidence type="ECO:0000313" key="2">
    <source>
        <dbReference type="Proteomes" id="UP000186391"/>
    </source>
</evidence>
<proteinExistence type="predicted"/>
<dbReference type="PANTHER" id="PTHR35765">
    <property type="entry name" value="OS05G0569200 PROTEIN"/>
    <property type="match status" value="1"/>
</dbReference>
<accession>A0A1U7H3N8</accession>
<dbReference type="GeneID" id="35798700"/>
<gene>
    <name evidence="1" type="ORF">NIES592_06595</name>
</gene>
<evidence type="ECO:0008006" key="3">
    <source>
        <dbReference type="Google" id="ProtNLM"/>
    </source>
</evidence>
<dbReference type="PANTHER" id="PTHR35765:SF2">
    <property type="entry name" value="OS05G0569200 PROTEIN"/>
    <property type="match status" value="1"/>
</dbReference>
<protein>
    <recommendedName>
        <fullName evidence="3">DUF3143 domain-containing protein</fullName>
    </recommendedName>
</protein>
<dbReference type="RefSeq" id="WP_009457562.1">
    <property type="nucleotide sequence ID" value="NZ_MRCA01000002.1"/>
</dbReference>
<sequence length="90" mass="10638">MSLPPSDTPLYNHPLPQIEQWLREQGCEQDEMQLHCWRVQRPGWQAELWLDIEQIVVRYLNVGDNGQDIQRAFKYSLSRRDVEQAVFSGP</sequence>
<keyword evidence="2" id="KW-1185">Reference proteome</keyword>
<comment type="caution">
    <text evidence="1">The sequence shown here is derived from an EMBL/GenBank/DDBJ whole genome shotgun (WGS) entry which is preliminary data.</text>
</comment>